<keyword evidence="4" id="KW-1185">Reference proteome</keyword>
<organism evidence="3 4">
    <name type="scientific">Aquarana catesbeiana</name>
    <name type="common">American bullfrog</name>
    <name type="synonym">Rana catesbeiana</name>
    <dbReference type="NCBI Taxonomy" id="8400"/>
    <lineage>
        <taxon>Eukaryota</taxon>
        <taxon>Metazoa</taxon>
        <taxon>Chordata</taxon>
        <taxon>Craniata</taxon>
        <taxon>Vertebrata</taxon>
        <taxon>Euteleostomi</taxon>
        <taxon>Amphibia</taxon>
        <taxon>Batrachia</taxon>
        <taxon>Anura</taxon>
        <taxon>Neobatrachia</taxon>
        <taxon>Ranoidea</taxon>
        <taxon>Ranidae</taxon>
        <taxon>Aquarana</taxon>
    </lineage>
</organism>
<dbReference type="InterPro" id="IPR016064">
    <property type="entry name" value="NAD/diacylglycerol_kinase_sf"/>
</dbReference>
<dbReference type="InterPro" id="IPR037607">
    <property type="entry name" value="DGK"/>
</dbReference>
<accession>A0A2G9S701</accession>
<protein>
    <recommendedName>
        <fullName evidence="2">DAGKc domain-containing protein</fullName>
    </recommendedName>
</protein>
<dbReference type="GO" id="GO:0007165">
    <property type="term" value="P:signal transduction"/>
    <property type="evidence" value="ECO:0007669"/>
    <property type="project" value="InterPro"/>
</dbReference>
<keyword evidence="1" id="KW-1133">Transmembrane helix</keyword>
<feature type="transmembrane region" description="Helical" evidence="1">
    <location>
        <begin position="56"/>
        <end position="74"/>
    </location>
</feature>
<dbReference type="OrthoDB" id="242257at2759"/>
<dbReference type="PROSITE" id="PS50146">
    <property type="entry name" value="DAGK"/>
    <property type="match status" value="1"/>
</dbReference>
<name>A0A2G9S701_AQUCT</name>
<reference evidence="4" key="1">
    <citation type="journal article" date="2017" name="Nat. Commun.">
        <title>The North American bullfrog draft genome provides insight into hormonal regulation of long noncoding RNA.</title>
        <authorList>
            <person name="Hammond S.A."/>
            <person name="Warren R.L."/>
            <person name="Vandervalk B.P."/>
            <person name="Kucuk E."/>
            <person name="Khan H."/>
            <person name="Gibb E.A."/>
            <person name="Pandoh P."/>
            <person name="Kirk H."/>
            <person name="Zhao Y."/>
            <person name="Jones M."/>
            <person name="Mungall A.J."/>
            <person name="Coope R."/>
            <person name="Pleasance S."/>
            <person name="Moore R.A."/>
            <person name="Holt R.A."/>
            <person name="Round J.M."/>
            <person name="Ohora S."/>
            <person name="Walle B.V."/>
            <person name="Veldhoen N."/>
            <person name="Helbing C.C."/>
            <person name="Birol I."/>
        </authorList>
    </citation>
    <scope>NUCLEOTIDE SEQUENCE [LARGE SCALE GENOMIC DNA]</scope>
</reference>
<dbReference type="GO" id="GO:0004143">
    <property type="term" value="F:ATP-dependent diacylglycerol kinase activity"/>
    <property type="evidence" value="ECO:0007669"/>
    <property type="project" value="InterPro"/>
</dbReference>
<dbReference type="AlphaFoldDB" id="A0A2G9S701"/>
<keyword evidence="1" id="KW-0472">Membrane</keyword>
<evidence type="ECO:0000256" key="1">
    <source>
        <dbReference type="SAM" id="Phobius"/>
    </source>
</evidence>
<keyword evidence="1" id="KW-0812">Transmembrane</keyword>
<dbReference type="PANTHER" id="PTHR11255:SF38">
    <property type="entry name" value="DIACYLGLYCEROL KINASE ALPHA"/>
    <property type="match status" value="1"/>
</dbReference>
<gene>
    <name evidence="3" type="ORF">AB205_0196680</name>
</gene>
<dbReference type="SUPFAM" id="SSF111331">
    <property type="entry name" value="NAD kinase/diacylglycerol kinase-like"/>
    <property type="match status" value="1"/>
</dbReference>
<dbReference type="SMART" id="SM00046">
    <property type="entry name" value="DAGKc"/>
    <property type="match status" value="1"/>
</dbReference>
<evidence type="ECO:0000313" key="3">
    <source>
        <dbReference type="EMBL" id="PIO35900.1"/>
    </source>
</evidence>
<proteinExistence type="predicted"/>
<dbReference type="GO" id="GO:0005886">
    <property type="term" value="C:plasma membrane"/>
    <property type="evidence" value="ECO:0007669"/>
    <property type="project" value="TreeGrafter"/>
</dbReference>
<dbReference type="PANTHER" id="PTHR11255">
    <property type="entry name" value="DIACYLGLYCEROL KINASE"/>
    <property type="match status" value="1"/>
</dbReference>
<dbReference type="EMBL" id="KV926296">
    <property type="protein sequence ID" value="PIO35900.1"/>
    <property type="molecule type" value="Genomic_DNA"/>
</dbReference>
<dbReference type="Proteomes" id="UP000228934">
    <property type="component" value="Unassembled WGS sequence"/>
</dbReference>
<dbReference type="InterPro" id="IPR001206">
    <property type="entry name" value="Diacylglycerol_kinase_cat_dom"/>
</dbReference>
<dbReference type="InterPro" id="IPR017438">
    <property type="entry name" value="ATP-NAD_kinase_N"/>
</dbReference>
<dbReference type="Gene3D" id="3.40.50.10330">
    <property type="entry name" value="Probable inorganic polyphosphate/atp-NAD kinase, domain 1"/>
    <property type="match status" value="1"/>
</dbReference>
<evidence type="ECO:0000313" key="4">
    <source>
        <dbReference type="Proteomes" id="UP000228934"/>
    </source>
</evidence>
<evidence type="ECO:0000259" key="2">
    <source>
        <dbReference type="PROSITE" id="PS50146"/>
    </source>
</evidence>
<sequence length="248" mass="28096">MEASPPSYSKTQAGGACVTQPVTGRYPPTPCYWQKNNKDLISNIYLYDNLKQFIDINYLFLLCISKAVFFFIYFEHVSSSRGLEAPPAYVSLQTGWERAGSCDSCISSRKKGWNTCQFLLLSMDPLRRFTLSIFVLFTIIIESESKRKSQTQNHKFWVVPGKIAPILDTHPLLIFVNPKSGGKQGERVLRKFQYLLNPRQVYNLVKCGPSPGLNFFRDVPSYRILVCGGDGTVGWILDAIGNNFNKLK</sequence>
<dbReference type="Pfam" id="PF00781">
    <property type="entry name" value="DAGK_cat"/>
    <property type="match status" value="1"/>
</dbReference>
<feature type="domain" description="DAGKc" evidence="2">
    <location>
        <begin position="167"/>
        <end position="248"/>
    </location>
</feature>